<dbReference type="GO" id="GO:0005886">
    <property type="term" value="C:plasma membrane"/>
    <property type="evidence" value="ECO:0007669"/>
    <property type="project" value="UniProtKB-SubCell"/>
</dbReference>
<evidence type="ECO:0000313" key="8">
    <source>
        <dbReference type="EMBL" id="BBY22230.1"/>
    </source>
</evidence>
<dbReference type="Pfam" id="PF05423">
    <property type="entry name" value="Mycobact_memb"/>
    <property type="match status" value="1"/>
</dbReference>
<organism evidence="8 9">
    <name type="scientific">Mycobacterium stomatepiae</name>
    <dbReference type="NCBI Taxonomy" id="470076"/>
    <lineage>
        <taxon>Bacteria</taxon>
        <taxon>Bacillati</taxon>
        <taxon>Actinomycetota</taxon>
        <taxon>Actinomycetes</taxon>
        <taxon>Mycobacteriales</taxon>
        <taxon>Mycobacteriaceae</taxon>
        <taxon>Mycobacterium</taxon>
        <taxon>Mycobacterium simiae complex</taxon>
    </lineage>
</organism>
<evidence type="ECO:0000313" key="9">
    <source>
        <dbReference type="Proteomes" id="UP000467130"/>
    </source>
</evidence>
<evidence type="ECO:0000256" key="1">
    <source>
        <dbReference type="ARBA" id="ARBA00004236"/>
    </source>
</evidence>
<feature type="transmembrane region" description="Helical" evidence="7">
    <location>
        <begin position="6"/>
        <end position="26"/>
    </location>
</feature>
<dbReference type="Gene3D" id="2.60.40.2880">
    <property type="entry name" value="MmpS1-5, C-terminal soluble domain"/>
    <property type="match status" value="1"/>
</dbReference>
<dbReference type="Proteomes" id="UP000467130">
    <property type="component" value="Chromosome"/>
</dbReference>
<comment type="subcellular location">
    <subcellularLocation>
        <location evidence="1">Cell membrane</location>
    </subcellularLocation>
</comment>
<evidence type="ECO:0000256" key="3">
    <source>
        <dbReference type="ARBA" id="ARBA00022475"/>
    </source>
</evidence>
<sequence length="143" mass="15702">MVEVLKRAWIPLVMVVVIGVGGFAVWRIRGVFVSYHLPTYAGSMSDNKNNSVPKHLRYDIFGPRGSITDINYIDAEGEPHQLNGQMLPWSLEIVTTAPAMTGNILAQGNSNTIGCRISANGIVKDERSSNELNAYVYCFVKSA</sequence>
<keyword evidence="3" id="KW-1003">Cell membrane</keyword>
<proteinExistence type="inferred from homology"/>
<dbReference type="KEGG" id="msto:MSTO_24350"/>
<comment type="similarity">
    <text evidence="2">Belongs to the MmpS family.</text>
</comment>
<keyword evidence="9" id="KW-1185">Reference proteome</keyword>
<dbReference type="AlphaFoldDB" id="A0A7I7Q7A4"/>
<keyword evidence="6 7" id="KW-0472">Membrane</keyword>
<evidence type="ECO:0000256" key="5">
    <source>
        <dbReference type="ARBA" id="ARBA00022989"/>
    </source>
</evidence>
<name>A0A7I7Q7A4_9MYCO</name>
<evidence type="ECO:0000256" key="6">
    <source>
        <dbReference type="ARBA" id="ARBA00023136"/>
    </source>
</evidence>
<dbReference type="EMBL" id="AP022587">
    <property type="protein sequence ID" value="BBY22230.1"/>
    <property type="molecule type" value="Genomic_DNA"/>
</dbReference>
<keyword evidence="5 7" id="KW-1133">Transmembrane helix</keyword>
<reference evidence="8 9" key="1">
    <citation type="journal article" date="2019" name="Emerg. Microbes Infect.">
        <title>Comprehensive subspecies identification of 175 nontuberculous mycobacteria species based on 7547 genomic profiles.</title>
        <authorList>
            <person name="Matsumoto Y."/>
            <person name="Kinjo T."/>
            <person name="Motooka D."/>
            <person name="Nabeya D."/>
            <person name="Jung N."/>
            <person name="Uechi K."/>
            <person name="Horii T."/>
            <person name="Iida T."/>
            <person name="Fujita J."/>
            <person name="Nakamura S."/>
        </authorList>
    </citation>
    <scope>NUCLEOTIDE SEQUENCE [LARGE SCALE GENOMIC DNA]</scope>
    <source>
        <strain evidence="8 9">JCM 17783</strain>
    </source>
</reference>
<gene>
    <name evidence="8" type="ORF">MSTO_24350</name>
</gene>
<protein>
    <submittedName>
        <fullName evidence="8">Putative membrane protein, MmpS</fullName>
    </submittedName>
</protein>
<dbReference type="InterPro" id="IPR038468">
    <property type="entry name" value="MmpS_C"/>
</dbReference>
<dbReference type="RefSeq" id="WP_163790288.1">
    <property type="nucleotide sequence ID" value="NZ_AP022587.1"/>
</dbReference>
<evidence type="ECO:0000256" key="7">
    <source>
        <dbReference type="SAM" id="Phobius"/>
    </source>
</evidence>
<keyword evidence="4 7" id="KW-0812">Transmembrane</keyword>
<evidence type="ECO:0000256" key="2">
    <source>
        <dbReference type="ARBA" id="ARBA00007531"/>
    </source>
</evidence>
<evidence type="ECO:0000256" key="4">
    <source>
        <dbReference type="ARBA" id="ARBA00022692"/>
    </source>
</evidence>
<accession>A0A7I7Q7A4</accession>
<dbReference type="InterPro" id="IPR008693">
    <property type="entry name" value="MmpS"/>
</dbReference>